<keyword evidence="3 6" id="KW-0238">DNA-binding</keyword>
<dbReference type="InterPro" id="IPR018356">
    <property type="entry name" value="Tscrpt_reg_HTH_DeoR_CS"/>
</dbReference>
<evidence type="ECO:0000313" key="7">
    <source>
        <dbReference type="Proteomes" id="UP001153642"/>
    </source>
</evidence>
<dbReference type="Gene3D" id="1.10.10.10">
    <property type="entry name" value="Winged helix-like DNA-binding domain superfamily/Winged helix DNA-binding domain"/>
    <property type="match status" value="1"/>
</dbReference>
<evidence type="ECO:0000256" key="1">
    <source>
        <dbReference type="ARBA" id="ARBA00022491"/>
    </source>
</evidence>
<dbReference type="Pfam" id="PF00455">
    <property type="entry name" value="DeoRC"/>
    <property type="match status" value="1"/>
</dbReference>
<dbReference type="SUPFAM" id="SSF46785">
    <property type="entry name" value="Winged helix' DNA-binding domain"/>
    <property type="match status" value="1"/>
</dbReference>
<feature type="domain" description="HTH deoR-type" evidence="5">
    <location>
        <begin position="3"/>
        <end position="58"/>
    </location>
</feature>
<dbReference type="InterPro" id="IPR036390">
    <property type="entry name" value="WH_DNA-bd_sf"/>
</dbReference>
<name>A0ABT6FVR5_9FLAO</name>
<evidence type="ECO:0000256" key="2">
    <source>
        <dbReference type="ARBA" id="ARBA00023015"/>
    </source>
</evidence>
<comment type="caution">
    <text evidence="6">The sequence shown here is derived from an EMBL/GenBank/DDBJ whole genome shotgun (WGS) entry which is preliminary data.</text>
</comment>
<keyword evidence="1" id="KW-0678">Repressor</keyword>
<keyword evidence="2" id="KW-0805">Transcription regulation</keyword>
<dbReference type="PANTHER" id="PTHR30363:SF4">
    <property type="entry name" value="GLYCEROL-3-PHOSPHATE REGULON REPRESSOR"/>
    <property type="match status" value="1"/>
</dbReference>
<evidence type="ECO:0000256" key="3">
    <source>
        <dbReference type="ARBA" id="ARBA00023125"/>
    </source>
</evidence>
<dbReference type="Gene3D" id="3.40.50.1360">
    <property type="match status" value="1"/>
</dbReference>
<dbReference type="InterPro" id="IPR037171">
    <property type="entry name" value="NagB/RpiA_transferase-like"/>
</dbReference>
<dbReference type="RefSeq" id="WP_277901107.1">
    <property type="nucleotide sequence ID" value="NZ_JAPMUA010000006.1"/>
</dbReference>
<dbReference type="PRINTS" id="PR00037">
    <property type="entry name" value="HTHLACR"/>
</dbReference>
<gene>
    <name evidence="6" type="ORF">OSR52_15005</name>
</gene>
<evidence type="ECO:0000256" key="4">
    <source>
        <dbReference type="ARBA" id="ARBA00023163"/>
    </source>
</evidence>
<dbReference type="Pfam" id="PF08220">
    <property type="entry name" value="HTH_DeoR"/>
    <property type="match status" value="1"/>
</dbReference>
<proteinExistence type="predicted"/>
<dbReference type="PANTHER" id="PTHR30363">
    <property type="entry name" value="HTH-TYPE TRANSCRIPTIONAL REGULATOR SRLR-RELATED"/>
    <property type="match status" value="1"/>
</dbReference>
<reference evidence="6" key="1">
    <citation type="submission" date="2022-11" db="EMBL/GenBank/DDBJ databases">
        <title>High-quality draft genome sequence of Galbibacter sp. strain CMA-7.</title>
        <authorList>
            <person name="Wei L."/>
            <person name="Dong C."/>
            <person name="Shao Z."/>
        </authorList>
    </citation>
    <scope>NUCLEOTIDE SEQUENCE</scope>
    <source>
        <strain evidence="6">CMA-7</strain>
    </source>
</reference>
<dbReference type="GO" id="GO:0003677">
    <property type="term" value="F:DNA binding"/>
    <property type="evidence" value="ECO:0007669"/>
    <property type="project" value="UniProtKB-KW"/>
</dbReference>
<keyword evidence="4" id="KW-0804">Transcription</keyword>
<evidence type="ECO:0000259" key="5">
    <source>
        <dbReference type="PROSITE" id="PS51000"/>
    </source>
</evidence>
<dbReference type="InterPro" id="IPR014036">
    <property type="entry name" value="DeoR-like_C"/>
</dbReference>
<dbReference type="SUPFAM" id="SSF100950">
    <property type="entry name" value="NagB/RpiA/CoA transferase-like"/>
    <property type="match status" value="1"/>
</dbReference>
<sequence>MQKKERQDIIVDEVRVNRNVSSNYLAEKLKVSEDTIRRDLNELDKKGLIMKVHGGAVSTIQKLYHYNEDVVFNKEGKNIIAIKAVSLIEDGMVVIISGGTTNLMLARQLPKDLKATVYTYSLPIAMQLSEHPSVEVIFIGGKINKKSMVTVGIDVVQSLSEVVADICFIGVSSINIANGLTDEGYEVSLVKRAMITASDKIVVLATSNKLNVRQNYNVCSLNEINTLITELNPNDNKLRNYLLQNVQTI</sequence>
<dbReference type="PROSITE" id="PS51000">
    <property type="entry name" value="HTH_DEOR_2"/>
    <property type="match status" value="1"/>
</dbReference>
<protein>
    <submittedName>
        <fullName evidence="6">DeoR/GlpR family DNA-binding transcription regulator</fullName>
    </submittedName>
</protein>
<dbReference type="InterPro" id="IPR036388">
    <property type="entry name" value="WH-like_DNA-bd_sf"/>
</dbReference>
<dbReference type="EMBL" id="JAPMUA010000006">
    <property type="protein sequence ID" value="MDG3587182.1"/>
    <property type="molecule type" value="Genomic_DNA"/>
</dbReference>
<dbReference type="SMART" id="SM00420">
    <property type="entry name" value="HTH_DEOR"/>
    <property type="match status" value="1"/>
</dbReference>
<evidence type="ECO:0000313" key="6">
    <source>
        <dbReference type="EMBL" id="MDG3587182.1"/>
    </source>
</evidence>
<dbReference type="InterPro" id="IPR001034">
    <property type="entry name" value="DeoR_HTH"/>
</dbReference>
<accession>A0ABT6FVR5</accession>
<dbReference type="InterPro" id="IPR050313">
    <property type="entry name" value="Carb_Metab_HTH_regulators"/>
</dbReference>
<dbReference type="PROSITE" id="PS00894">
    <property type="entry name" value="HTH_DEOR_1"/>
    <property type="match status" value="1"/>
</dbReference>
<keyword evidence="7" id="KW-1185">Reference proteome</keyword>
<dbReference type="Proteomes" id="UP001153642">
    <property type="component" value="Unassembled WGS sequence"/>
</dbReference>
<organism evidence="6 7">
    <name type="scientific">Galbibacter pacificus</name>
    <dbReference type="NCBI Taxonomy" id="2996052"/>
    <lineage>
        <taxon>Bacteria</taxon>
        <taxon>Pseudomonadati</taxon>
        <taxon>Bacteroidota</taxon>
        <taxon>Flavobacteriia</taxon>
        <taxon>Flavobacteriales</taxon>
        <taxon>Flavobacteriaceae</taxon>
        <taxon>Galbibacter</taxon>
    </lineage>
</organism>
<dbReference type="SMART" id="SM01134">
    <property type="entry name" value="DeoRC"/>
    <property type="match status" value="1"/>
</dbReference>